<keyword evidence="9" id="KW-0028">Amino-acid biosynthesis</keyword>
<dbReference type="NCBIfam" id="TIGR01088">
    <property type="entry name" value="aroQ"/>
    <property type="match status" value="1"/>
</dbReference>
<sequence>MVAIHVVNGPNLNLLGRREPQTYGSLTLADIEQRLNDRATARGGVALTFRQSNSEGDLVTFIQEAGIAGAGIILNAAAYTHTSIALRDAIKSVDALAIEVHLSNVHAREDFRHHSTIAAVAIGVICGFGAASYDLAFDALVPILEKRDSTNATKTAAKTTGTPQ</sequence>
<organism evidence="13 14">
    <name type="scientific">Chelatococcus asaccharovorans</name>
    <dbReference type="NCBI Taxonomy" id="28210"/>
    <lineage>
        <taxon>Bacteria</taxon>
        <taxon>Pseudomonadati</taxon>
        <taxon>Pseudomonadota</taxon>
        <taxon>Alphaproteobacteria</taxon>
        <taxon>Hyphomicrobiales</taxon>
        <taxon>Chelatococcaceae</taxon>
        <taxon>Chelatococcus</taxon>
    </lineage>
</organism>
<dbReference type="Gene3D" id="3.40.50.9100">
    <property type="entry name" value="Dehydroquinase, class II"/>
    <property type="match status" value="1"/>
</dbReference>
<evidence type="ECO:0000256" key="8">
    <source>
        <dbReference type="ARBA" id="ARBA00023239"/>
    </source>
</evidence>
<dbReference type="NCBIfam" id="NF003807">
    <property type="entry name" value="PRK05395.1-4"/>
    <property type="match status" value="1"/>
</dbReference>
<dbReference type="UniPathway" id="UPA00053">
    <property type="reaction ID" value="UER00086"/>
</dbReference>
<dbReference type="InterPro" id="IPR001874">
    <property type="entry name" value="DHquinase_II"/>
</dbReference>
<evidence type="ECO:0000256" key="11">
    <source>
        <dbReference type="PIRSR" id="PIRSR001399-2"/>
    </source>
</evidence>
<dbReference type="NCBIfam" id="NF003806">
    <property type="entry name" value="PRK05395.1-3"/>
    <property type="match status" value="1"/>
</dbReference>
<dbReference type="GO" id="GO:0009073">
    <property type="term" value="P:aromatic amino acid family biosynthetic process"/>
    <property type="evidence" value="ECO:0007669"/>
    <property type="project" value="UniProtKB-KW"/>
</dbReference>
<evidence type="ECO:0000256" key="6">
    <source>
        <dbReference type="ARBA" id="ARBA00012060"/>
    </source>
</evidence>
<dbReference type="EC" id="4.2.1.10" evidence="6 9"/>
<dbReference type="GO" id="GO:0008652">
    <property type="term" value="P:amino acid biosynthetic process"/>
    <property type="evidence" value="ECO:0007669"/>
    <property type="project" value="UniProtKB-KW"/>
</dbReference>
<feature type="binding site" evidence="9 11">
    <location>
        <position position="88"/>
    </location>
    <ligand>
        <name>substrate</name>
    </ligand>
</feature>
<evidence type="ECO:0000256" key="3">
    <source>
        <dbReference type="ARBA" id="ARBA00004902"/>
    </source>
</evidence>
<dbReference type="GO" id="GO:0019631">
    <property type="term" value="P:quinate catabolic process"/>
    <property type="evidence" value="ECO:0007669"/>
    <property type="project" value="TreeGrafter"/>
</dbReference>
<evidence type="ECO:0000256" key="12">
    <source>
        <dbReference type="PIRSR" id="PIRSR001399-3"/>
    </source>
</evidence>
<dbReference type="Pfam" id="PF01220">
    <property type="entry name" value="DHquinase_II"/>
    <property type="match status" value="1"/>
</dbReference>
<evidence type="ECO:0000313" key="14">
    <source>
        <dbReference type="Proteomes" id="UP000248021"/>
    </source>
</evidence>
<comment type="function">
    <text evidence="2 9">Catalyzes a trans-dehydration via an enolate intermediate.</text>
</comment>
<comment type="pathway">
    <text evidence="3 9">Metabolic intermediate biosynthesis; chorismate biosynthesis; chorismate from D-erythrose 4-phosphate and phosphoenolpyruvate: step 3/7.</text>
</comment>
<dbReference type="AlphaFoldDB" id="A0A2V3UBN2"/>
<feature type="binding site" evidence="9 11">
    <location>
        <position position="81"/>
    </location>
    <ligand>
        <name>substrate</name>
    </ligand>
</feature>
<dbReference type="CDD" id="cd00466">
    <property type="entry name" value="DHQase_II"/>
    <property type="match status" value="1"/>
</dbReference>
<evidence type="ECO:0000256" key="7">
    <source>
        <dbReference type="ARBA" id="ARBA00023141"/>
    </source>
</evidence>
<dbReference type="InterPro" id="IPR036441">
    <property type="entry name" value="DHquinase_II_sf"/>
</dbReference>
<feature type="site" description="Transition state stabilizer" evidence="9 12">
    <location>
        <position position="18"/>
    </location>
</feature>
<dbReference type="InterPro" id="IPR018509">
    <property type="entry name" value="DHquinase_II_CS"/>
</dbReference>
<keyword evidence="7 9" id="KW-0057">Aromatic amino acid biosynthesis</keyword>
<feature type="binding site" evidence="9 11">
    <location>
        <position position="112"/>
    </location>
    <ligand>
        <name>substrate</name>
    </ligand>
</feature>
<evidence type="ECO:0000256" key="5">
    <source>
        <dbReference type="ARBA" id="ARBA00011193"/>
    </source>
</evidence>
<proteinExistence type="inferred from homology"/>
<accession>A0A2V3UBN2</accession>
<dbReference type="HAMAP" id="MF_00169">
    <property type="entry name" value="AroQ"/>
    <property type="match status" value="1"/>
</dbReference>
<comment type="subunit">
    <text evidence="5 9">Homododecamer.</text>
</comment>
<evidence type="ECO:0000313" key="13">
    <source>
        <dbReference type="EMBL" id="PXW61895.1"/>
    </source>
</evidence>
<evidence type="ECO:0000256" key="2">
    <source>
        <dbReference type="ARBA" id="ARBA00003924"/>
    </source>
</evidence>
<dbReference type="RefSeq" id="WP_110374177.1">
    <property type="nucleotide sequence ID" value="NZ_JAHBRY010000001.1"/>
</dbReference>
<feature type="active site" description="Proton acceptor" evidence="9 10">
    <location>
        <position position="23"/>
    </location>
</feature>
<feature type="binding site" evidence="9 11">
    <location>
        <begin position="102"/>
        <end position="103"/>
    </location>
    <ligand>
        <name>substrate</name>
    </ligand>
</feature>
<dbReference type="Proteomes" id="UP000248021">
    <property type="component" value="Unassembled WGS sequence"/>
</dbReference>
<feature type="active site" description="Proton donor" evidence="9 10">
    <location>
        <position position="101"/>
    </location>
</feature>
<keyword evidence="8 9" id="KW-0456">Lyase</keyword>
<dbReference type="GO" id="GO:0009423">
    <property type="term" value="P:chorismate biosynthetic process"/>
    <property type="evidence" value="ECO:0007669"/>
    <property type="project" value="UniProtKB-UniRule"/>
</dbReference>
<dbReference type="PIRSF" id="PIRSF001399">
    <property type="entry name" value="DHquinase_II"/>
    <property type="match status" value="1"/>
</dbReference>
<evidence type="ECO:0000256" key="1">
    <source>
        <dbReference type="ARBA" id="ARBA00001864"/>
    </source>
</evidence>
<dbReference type="GO" id="GO:0003855">
    <property type="term" value="F:3-dehydroquinate dehydratase activity"/>
    <property type="evidence" value="ECO:0007669"/>
    <property type="project" value="UniProtKB-UniRule"/>
</dbReference>
<evidence type="ECO:0000256" key="4">
    <source>
        <dbReference type="ARBA" id="ARBA00011037"/>
    </source>
</evidence>
<dbReference type="PANTHER" id="PTHR21272:SF3">
    <property type="entry name" value="CATABOLIC 3-DEHYDROQUINASE"/>
    <property type="match status" value="1"/>
</dbReference>
<comment type="similarity">
    <text evidence="4 9">Belongs to the type-II 3-dehydroquinase family.</text>
</comment>
<dbReference type="EMBL" id="QJJK01000003">
    <property type="protein sequence ID" value="PXW61895.1"/>
    <property type="molecule type" value="Genomic_DNA"/>
</dbReference>
<dbReference type="NCBIfam" id="NF003805">
    <property type="entry name" value="PRK05395.1-2"/>
    <property type="match status" value="1"/>
</dbReference>
<reference evidence="13 14" key="1">
    <citation type="submission" date="2018-05" db="EMBL/GenBank/DDBJ databases">
        <title>Genomic Encyclopedia of Type Strains, Phase IV (KMG-IV): sequencing the most valuable type-strain genomes for metagenomic binning, comparative biology and taxonomic classification.</title>
        <authorList>
            <person name="Goeker M."/>
        </authorList>
    </citation>
    <scope>NUCLEOTIDE SEQUENCE [LARGE SCALE GENOMIC DNA]</scope>
    <source>
        <strain evidence="13 14">DSM 6462</strain>
    </source>
</reference>
<name>A0A2V3UBN2_9HYPH</name>
<feature type="binding site" evidence="9 11">
    <location>
        <position position="75"/>
    </location>
    <ligand>
        <name>substrate</name>
    </ligand>
</feature>
<dbReference type="PANTHER" id="PTHR21272">
    <property type="entry name" value="CATABOLIC 3-DEHYDROQUINASE"/>
    <property type="match status" value="1"/>
</dbReference>
<comment type="catalytic activity">
    <reaction evidence="1 9">
        <text>3-dehydroquinate = 3-dehydroshikimate + H2O</text>
        <dbReference type="Rhea" id="RHEA:21096"/>
        <dbReference type="ChEBI" id="CHEBI:15377"/>
        <dbReference type="ChEBI" id="CHEBI:16630"/>
        <dbReference type="ChEBI" id="CHEBI:32364"/>
        <dbReference type="EC" id="4.2.1.10"/>
    </reaction>
</comment>
<dbReference type="OrthoDB" id="9790793at2"/>
<comment type="caution">
    <text evidence="13">The sequence shown here is derived from an EMBL/GenBank/DDBJ whole genome shotgun (WGS) entry which is preliminary data.</text>
</comment>
<evidence type="ECO:0000256" key="10">
    <source>
        <dbReference type="PIRSR" id="PIRSR001399-1"/>
    </source>
</evidence>
<evidence type="ECO:0000256" key="9">
    <source>
        <dbReference type="HAMAP-Rule" id="MF_00169"/>
    </source>
</evidence>
<dbReference type="PROSITE" id="PS01029">
    <property type="entry name" value="DEHYDROQUINASE_II"/>
    <property type="match status" value="1"/>
</dbReference>
<protein>
    <recommendedName>
        <fullName evidence="6 9">3-dehydroquinate dehydratase</fullName>
        <shortName evidence="9">3-dehydroquinase</shortName>
        <ecNumber evidence="6 9">4.2.1.10</ecNumber>
    </recommendedName>
    <alternativeName>
        <fullName evidence="9">Type II DHQase</fullName>
    </alternativeName>
</protein>
<keyword evidence="14" id="KW-1185">Reference proteome</keyword>
<dbReference type="SUPFAM" id="SSF52304">
    <property type="entry name" value="Type II 3-dehydroquinate dehydratase"/>
    <property type="match status" value="1"/>
</dbReference>
<gene>
    <name evidence="9" type="primary">aroQ</name>
    <name evidence="13" type="ORF">C7450_103416</name>
</gene>